<dbReference type="Gene3D" id="3.40.50.300">
    <property type="entry name" value="P-loop containing nucleotide triphosphate hydrolases"/>
    <property type="match status" value="1"/>
</dbReference>
<dbReference type="Proteomes" id="UP000886111">
    <property type="component" value="Unassembled WGS sequence"/>
</dbReference>
<gene>
    <name evidence="2" type="ORF">ENL21_09135</name>
</gene>
<dbReference type="GO" id="GO:0005524">
    <property type="term" value="F:ATP binding"/>
    <property type="evidence" value="ECO:0007669"/>
    <property type="project" value="InterPro"/>
</dbReference>
<dbReference type="GO" id="GO:0003678">
    <property type="term" value="F:DNA helicase activity"/>
    <property type="evidence" value="ECO:0007669"/>
    <property type="project" value="InterPro"/>
</dbReference>
<dbReference type="InterPro" id="IPR007694">
    <property type="entry name" value="DNA_helicase_DnaB-like_C"/>
</dbReference>
<organism evidence="2">
    <name type="scientific">Caldithrix abyssi</name>
    <dbReference type="NCBI Taxonomy" id="187145"/>
    <lineage>
        <taxon>Bacteria</taxon>
        <taxon>Pseudomonadati</taxon>
        <taxon>Calditrichota</taxon>
        <taxon>Calditrichia</taxon>
        <taxon>Calditrichales</taxon>
        <taxon>Calditrichaceae</taxon>
        <taxon>Caldithrix</taxon>
    </lineage>
</organism>
<dbReference type="CDD" id="cd00984">
    <property type="entry name" value="DnaB_C"/>
    <property type="match status" value="1"/>
</dbReference>
<dbReference type="Pfam" id="PF03796">
    <property type="entry name" value="DnaB_C"/>
    <property type="match status" value="1"/>
</dbReference>
<accession>A0A7V5LKP9</accession>
<dbReference type="GO" id="GO:0005829">
    <property type="term" value="C:cytosol"/>
    <property type="evidence" value="ECO:0007669"/>
    <property type="project" value="TreeGrafter"/>
</dbReference>
<feature type="domain" description="SF4 helicase" evidence="1">
    <location>
        <begin position="1"/>
        <end position="187"/>
    </location>
</feature>
<dbReference type="InterPro" id="IPR027417">
    <property type="entry name" value="P-loop_NTPase"/>
</dbReference>
<reference evidence="2" key="1">
    <citation type="journal article" date="2020" name="mSystems">
        <title>Genome- and Community-Level Interaction Insights into Carbon Utilization and Element Cycling Functions of Hydrothermarchaeota in Hydrothermal Sediment.</title>
        <authorList>
            <person name="Zhou Z."/>
            <person name="Liu Y."/>
            <person name="Xu W."/>
            <person name="Pan J."/>
            <person name="Luo Z.H."/>
            <person name="Li M."/>
        </authorList>
    </citation>
    <scope>NUCLEOTIDE SEQUENCE [LARGE SCALE GENOMIC DNA]</scope>
    <source>
        <strain evidence="2">HyVt-76</strain>
    </source>
</reference>
<dbReference type="EMBL" id="DRTD01000683">
    <property type="protein sequence ID" value="HHE55933.1"/>
    <property type="molecule type" value="Genomic_DNA"/>
</dbReference>
<evidence type="ECO:0000259" key="1">
    <source>
        <dbReference type="PROSITE" id="PS51199"/>
    </source>
</evidence>
<dbReference type="SUPFAM" id="SSF52540">
    <property type="entry name" value="P-loop containing nucleoside triphosphate hydrolases"/>
    <property type="match status" value="1"/>
</dbReference>
<dbReference type="GO" id="GO:0006260">
    <property type="term" value="P:DNA replication"/>
    <property type="evidence" value="ECO:0007669"/>
    <property type="project" value="InterPro"/>
</dbReference>
<sequence>VRTGKFSKDEMKRLTDYASKLMTAPIFIDDTPAMNVLELRAKARRLKAEHNIQLLVVDYLQLMEGKGDNRQQEITHISRSLKAIAKELDVPVLALSQLSRAVETRDKTKKPQLSDLRESGSIEQDADVVMFVYRPEYYGIMEFEETGESTHNMCEIIIGKQRNGPTGTVRLTFLKEYGKFADPDILHEGTLPISAF</sequence>
<proteinExistence type="predicted"/>
<feature type="non-terminal residue" evidence="2">
    <location>
        <position position="1"/>
    </location>
</feature>
<comment type="caution">
    <text evidence="2">The sequence shown here is derived from an EMBL/GenBank/DDBJ whole genome shotgun (WGS) entry which is preliminary data.</text>
</comment>
<dbReference type="PANTHER" id="PTHR30153">
    <property type="entry name" value="REPLICATIVE DNA HELICASE DNAB"/>
    <property type="match status" value="1"/>
</dbReference>
<evidence type="ECO:0000313" key="2">
    <source>
        <dbReference type="EMBL" id="HHE55933.1"/>
    </source>
</evidence>
<name>A0A7V5LKP9_CALAY</name>
<keyword evidence="2" id="KW-0347">Helicase</keyword>
<keyword evidence="2" id="KW-0067">ATP-binding</keyword>
<dbReference type="AlphaFoldDB" id="A0A7V5LKP9"/>
<keyword evidence="2" id="KW-0547">Nucleotide-binding</keyword>
<protein>
    <submittedName>
        <fullName evidence="2">Replicative DNA helicase</fullName>
    </submittedName>
</protein>
<dbReference type="PANTHER" id="PTHR30153:SF2">
    <property type="entry name" value="REPLICATIVE DNA HELICASE"/>
    <property type="match status" value="1"/>
</dbReference>
<keyword evidence="2" id="KW-0378">Hydrolase</keyword>
<dbReference type="PROSITE" id="PS51199">
    <property type="entry name" value="SF4_HELICASE"/>
    <property type="match status" value="1"/>
</dbReference>